<gene>
    <name evidence="1" type="ORF">NBR_LOCUS20755</name>
</gene>
<dbReference type="AlphaFoldDB" id="A0A0N4YU32"/>
<proteinExistence type="predicted"/>
<protein>
    <submittedName>
        <fullName evidence="3">Helo_like_N domain-containing protein</fullName>
    </submittedName>
</protein>
<dbReference type="EMBL" id="UYSL01025485">
    <property type="protein sequence ID" value="VDL84493.1"/>
    <property type="molecule type" value="Genomic_DNA"/>
</dbReference>
<evidence type="ECO:0000313" key="3">
    <source>
        <dbReference type="WBParaSite" id="NBR_0002075401-mRNA-1"/>
    </source>
</evidence>
<keyword evidence="2" id="KW-1185">Reference proteome</keyword>
<name>A0A0N4YU32_NIPBR</name>
<reference evidence="3" key="1">
    <citation type="submission" date="2017-02" db="UniProtKB">
        <authorList>
            <consortium name="WormBaseParasite"/>
        </authorList>
    </citation>
    <scope>IDENTIFICATION</scope>
</reference>
<reference evidence="1 2" key="2">
    <citation type="submission" date="2018-11" db="EMBL/GenBank/DDBJ databases">
        <authorList>
            <consortium name="Pathogen Informatics"/>
        </authorList>
    </citation>
    <scope>NUCLEOTIDE SEQUENCE [LARGE SCALE GENOMIC DNA]</scope>
</reference>
<organism evidence="3">
    <name type="scientific">Nippostrongylus brasiliensis</name>
    <name type="common">Rat hookworm</name>
    <dbReference type="NCBI Taxonomy" id="27835"/>
    <lineage>
        <taxon>Eukaryota</taxon>
        <taxon>Metazoa</taxon>
        <taxon>Ecdysozoa</taxon>
        <taxon>Nematoda</taxon>
        <taxon>Chromadorea</taxon>
        <taxon>Rhabditida</taxon>
        <taxon>Rhabditina</taxon>
        <taxon>Rhabditomorpha</taxon>
        <taxon>Strongyloidea</taxon>
        <taxon>Heligmosomidae</taxon>
        <taxon>Nippostrongylus</taxon>
    </lineage>
</organism>
<accession>A0A0N4YU32</accession>
<evidence type="ECO:0000313" key="2">
    <source>
        <dbReference type="Proteomes" id="UP000271162"/>
    </source>
</evidence>
<evidence type="ECO:0000313" key="1">
    <source>
        <dbReference type="EMBL" id="VDL84493.1"/>
    </source>
</evidence>
<sequence length="181" mass="20580">MPSVVIVRGFFASLLCYSEISNANVLWNEFSEAMAEDSDHQGCSCCRECLLVTRGVLEEILERIKQVEVTIANRDSDRNIRSYFDSMASQQAEAITLLRNTSYGTARPSGDEPNWAIISKEKVLQIRKLRRENMTKFALDLESDLFTDDPDEQLMAVEERGRAADKVEFIKDVTENISDLM</sequence>
<dbReference type="Proteomes" id="UP000271162">
    <property type="component" value="Unassembled WGS sequence"/>
</dbReference>
<dbReference type="WBParaSite" id="NBR_0002075401-mRNA-1">
    <property type="protein sequence ID" value="NBR_0002075401-mRNA-1"/>
    <property type="gene ID" value="NBR_0002075401"/>
</dbReference>